<keyword evidence="2" id="KW-0472">Membrane</keyword>
<feature type="transmembrane region" description="Helical" evidence="2">
    <location>
        <begin position="474"/>
        <end position="490"/>
    </location>
</feature>
<accession>A0A226E716</accession>
<sequence>MTTSNILLTFTSPQFFWFTISLLFTKFVSFLYANVEISVAPPTRSMDPIGFHNWTALSHLLQIFSNCSTILEVRNGTHIFVSSTPIILVDGALSETDYGMTDTLRIYITRRRNILGHCWAYIILLPENDPYLDEAVHYWRSNQYKHDLVTYFTEKQYYVGKVYIPQYMVLVTKFKSEYQKVVQSLGLRIVTSYKSLNLVLVPADQLLCNQMETSADKPLSNQPQDQLSSNQSTNRLSPKQQERSADKHQISLHCYNRYYSKFSVKISPPWTTINCKTSRSTHCFDLLTIFTDDISHLNKYFWEFDDWLNLTSSTSDSHSSAVGFVENKYFTQPLDTNFDSRELARDTTFGEFIGFWLFADILPHLLNRNLDKIHFLKSKSEFRYIPGSYHSLLPIKSKSWNVISCYRVGSHTSTLSQLFTPFEKPVWTLILPTVVITFILLTVPRTNFSAAFLFVVGILLENSVVSWKTNFRTLTGFYIFLFGTILTNFYKTSFTKEMILPVEQTAPWKTILDTINFTFYVPYETIIPERDINAMETFGLLDYLFYSEISIKLASCATYLAEGRLTTLQTRYSDFFRQLLETIKVQIIKDVRTLISPNLKPLSHQDAASFVEILSSCNKTGYLDTAENVIKLQEFLNDALAHKIYKKGEDGFMQSTYGWENVPVQNSYVWKRLKAMISSGIYNYWDNYFKRLKPEKSFQHYANLTNLKDDQNTGMQSKSKILTGFSMYGVCVAIVGICLPLK</sequence>
<gene>
    <name evidence="3" type="ORF">Fcan01_11791</name>
</gene>
<keyword evidence="4" id="KW-1185">Reference proteome</keyword>
<keyword evidence="2" id="KW-1133">Transmembrane helix</keyword>
<evidence type="ECO:0000256" key="1">
    <source>
        <dbReference type="SAM" id="MobiDB-lite"/>
    </source>
</evidence>
<keyword evidence="2" id="KW-0812">Transmembrane</keyword>
<organism evidence="3 4">
    <name type="scientific">Folsomia candida</name>
    <name type="common">Springtail</name>
    <dbReference type="NCBI Taxonomy" id="158441"/>
    <lineage>
        <taxon>Eukaryota</taxon>
        <taxon>Metazoa</taxon>
        <taxon>Ecdysozoa</taxon>
        <taxon>Arthropoda</taxon>
        <taxon>Hexapoda</taxon>
        <taxon>Collembola</taxon>
        <taxon>Entomobryomorpha</taxon>
        <taxon>Isotomoidea</taxon>
        <taxon>Isotomidae</taxon>
        <taxon>Proisotominae</taxon>
        <taxon>Folsomia</taxon>
    </lineage>
</organism>
<evidence type="ECO:0000313" key="3">
    <source>
        <dbReference type="EMBL" id="OXA53382.1"/>
    </source>
</evidence>
<evidence type="ECO:0000313" key="4">
    <source>
        <dbReference type="Proteomes" id="UP000198287"/>
    </source>
</evidence>
<dbReference type="Proteomes" id="UP000198287">
    <property type="component" value="Unassembled WGS sequence"/>
</dbReference>
<dbReference type="EMBL" id="LNIX01000005">
    <property type="protein sequence ID" value="OXA53382.1"/>
    <property type="molecule type" value="Genomic_DNA"/>
</dbReference>
<dbReference type="AlphaFoldDB" id="A0A226E716"/>
<reference evidence="3 4" key="1">
    <citation type="submission" date="2015-12" db="EMBL/GenBank/DDBJ databases">
        <title>The genome of Folsomia candida.</title>
        <authorList>
            <person name="Faddeeva A."/>
            <person name="Derks M.F."/>
            <person name="Anvar Y."/>
            <person name="Smit S."/>
            <person name="Van Straalen N."/>
            <person name="Roelofs D."/>
        </authorList>
    </citation>
    <scope>NUCLEOTIDE SEQUENCE [LARGE SCALE GENOMIC DNA]</scope>
    <source>
        <strain evidence="3 4">VU population</strain>
        <tissue evidence="3">Whole body</tissue>
    </source>
</reference>
<proteinExistence type="predicted"/>
<protein>
    <submittedName>
        <fullName evidence="3">Uncharacterized protein</fullName>
    </submittedName>
</protein>
<evidence type="ECO:0000256" key="2">
    <source>
        <dbReference type="SAM" id="Phobius"/>
    </source>
</evidence>
<feature type="transmembrane region" description="Helical" evidence="2">
    <location>
        <begin position="721"/>
        <end position="741"/>
    </location>
</feature>
<feature type="transmembrane region" description="Helical" evidence="2">
    <location>
        <begin position="426"/>
        <end position="443"/>
    </location>
</feature>
<feature type="compositionally biased region" description="Polar residues" evidence="1">
    <location>
        <begin position="215"/>
        <end position="239"/>
    </location>
</feature>
<feature type="region of interest" description="Disordered" evidence="1">
    <location>
        <begin position="215"/>
        <end position="247"/>
    </location>
</feature>
<comment type="caution">
    <text evidence="3">The sequence shown here is derived from an EMBL/GenBank/DDBJ whole genome shotgun (WGS) entry which is preliminary data.</text>
</comment>
<feature type="transmembrane region" description="Helical" evidence="2">
    <location>
        <begin position="449"/>
        <end position="467"/>
    </location>
</feature>
<name>A0A226E716_FOLCA</name>